<accession>A0A5C6XDH2</accession>
<keyword evidence="2" id="KW-0472">Membrane</keyword>
<evidence type="ECO:0000256" key="1">
    <source>
        <dbReference type="SAM" id="MobiDB-lite"/>
    </source>
</evidence>
<keyword evidence="2" id="KW-0812">Transmembrane</keyword>
<name>A0A5C6XDH2_9DELT</name>
<comment type="caution">
    <text evidence="3">The sequence shown here is derived from an EMBL/GenBank/DDBJ whole genome shotgun (WGS) entry which is preliminary data.</text>
</comment>
<dbReference type="Proteomes" id="UP000321412">
    <property type="component" value="Unassembled WGS sequence"/>
</dbReference>
<evidence type="ECO:0000313" key="3">
    <source>
        <dbReference type="EMBL" id="TXD38508.1"/>
    </source>
</evidence>
<keyword evidence="2" id="KW-1133">Transmembrane helix</keyword>
<dbReference type="RefSeq" id="WP_146980447.1">
    <property type="nucleotide sequence ID" value="NZ_VOSM01000002.1"/>
</dbReference>
<reference evidence="3 4" key="1">
    <citation type="submission" date="2019-08" db="EMBL/GenBank/DDBJ databases">
        <title>Bradymonadales sp. TMQ4.</title>
        <authorList>
            <person name="Liang Q."/>
        </authorList>
    </citation>
    <scope>NUCLEOTIDE SEQUENCE [LARGE SCALE GENOMIC DNA]</scope>
    <source>
        <strain evidence="3 4">TMQ4</strain>
    </source>
</reference>
<protein>
    <submittedName>
        <fullName evidence="3">Uncharacterized protein</fullName>
    </submittedName>
</protein>
<organism evidence="3 4">
    <name type="scientific">Lujinxingia vulgaris</name>
    <dbReference type="NCBI Taxonomy" id="2600176"/>
    <lineage>
        <taxon>Bacteria</taxon>
        <taxon>Deltaproteobacteria</taxon>
        <taxon>Bradymonadales</taxon>
        <taxon>Lujinxingiaceae</taxon>
        <taxon>Lujinxingia</taxon>
    </lineage>
</organism>
<evidence type="ECO:0000313" key="4">
    <source>
        <dbReference type="Proteomes" id="UP000321412"/>
    </source>
</evidence>
<proteinExistence type="predicted"/>
<dbReference type="EMBL" id="VOSM01000002">
    <property type="protein sequence ID" value="TXD38508.1"/>
    <property type="molecule type" value="Genomic_DNA"/>
</dbReference>
<sequence length="341" mass="37347">MRDSQTSEGRARVGQQRYPMLLGAWLVATLAGIWALEPPGAGEDARSDAASDAALPATLSSPDWQSAPTPGEAFEMRYRPHPSVGYRLVARWEEDGGGEANEASGLSLEVASLWSTGEREGDQGLEQRVEVASAALEVWGPGEPLIGFRAAQEQRALRGAVYQRAHDGMGAGGRSEWGRGGERAGAWSLALVDELHRLLSPRFPLDARLPGERWHYRLDHAGMIAALPGATSELSLAGDVRVEDRLRDYMMHQGRPALWIERRITTELRDVHETSSHDALHVKGQGEGVLLWDVESGQLILSEIAMRFELPKRSVQRSLRARITQIEGRGQNALPSLPSAY</sequence>
<feature type="compositionally biased region" description="Low complexity" evidence="1">
    <location>
        <begin position="50"/>
        <end position="62"/>
    </location>
</feature>
<feature type="region of interest" description="Disordered" evidence="1">
    <location>
        <begin position="40"/>
        <end position="66"/>
    </location>
</feature>
<dbReference type="AlphaFoldDB" id="A0A5C6XDH2"/>
<evidence type="ECO:0000256" key="2">
    <source>
        <dbReference type="SAM" id="Phobius"/>
    </source>
</evidence>
<dbReference type="OrthoDB" id="5504226at2"/>
<keyword evidence="4" id="KW-1185">Reference proteome</keyword>
<feature type="transmembrane region" description="Helical" evidence="2">
    <location>
        <begin position="20"/>
        <end position="36"/>
    </location>
</feature>
<gene>
    <name evidence="3" type="ORF">FRC98_06390</name>
</gene>